<dbReference type="PANTHER" id="PTHR43451:SF1">
    <property type="entry name" value="ACETYLTRANSFERASE"/>
    <property type="match status" value="1"/>
</dbReference>
<dbReference type="InterPro" id="IPR052564">
    <property type="entry name" value="N-acetyltrans/Recomb-assoc"/>
</dbReference>
<organism evidence="2 3">
    <name type="scientific">Roseofilum reptotaenium AO1-A</name>
    <dbReference type="NCBI Taxonomy" id="1925591"/>
    <lineage>
        <taxon>Bacteria</taxon>
        <taxon>Bacillati</taxon>
        <taxon>Cyanobacteriota</taxon>
        <taxon>Cyanophyceae</taxon>
        <taxon>Desertifilales</taxon>
        <taxon>Desertifilaceae</taxon>
        <taxon>Roseofilum</taxon>
    </lineage>
</organism>
<dbReference type="EMBL" id="MLAW01000022">
    <property type="protein sequence ID" value="OJJ25052.1"/>
    <property type="molecule type" value="Genomic_DNA"/>
</dbReference>
<dbReference type="InterPro" id="IPR000182">
    <property type="entry name" value="GNAT_dom"/>
</dbReference>
<dbReference type="Gene3D" id="3.40.630.30">
    <property type="match status" value="1"/>
</dbReference>
<comment type="caution">
    <text evidence="2">The sequence shown here is derived from an EMBL/GenBank/DDBJ whole genome shotgun (WGS) entry which is preliminary data.</text>
</comment>
<gene>
    <name evidence="2" type="ORF">BI308_13510</name>
</gene>
<dbReference type="InterPro" id="IPR016181">
    <property type="entry name" value="Acyl_CoA_acyltransferase"/>
</dbReference>
<proteinExistence type="predicted"/>
<dbReference type="Pfam" id="PF13673">
    <property type="entry name" value="Acetyltransf_10"/>
    <property type="match status" value="1"/>
</dbReference>
<dbReference type="GO" id="GO:0016747">
    <property type="term" value="F:acyltransferase activity, transferring groups other than amino-acyl groups"/>
    <property type="evidence" value="ECO:0007669"/>
    <property type="project" value="InterPro"/>
</dbReference>
<keyword evidence="3" id="KW-1185">Reference proteome</keyword>
<feature type="domain" description="N-acetyltransferase" evidence="1">
    <location>
        <begin position="1"/>
        <end position="149"/>
    </location>
</feature>
<sequence length="153" mass="17516">MNIRVAQESDLPELADLYYQTVQTHGLEYYTLEQTQAWAAFGLSEHFFRQFILDVTTFVAVNETGILGFAGIGNDGYITSVYVRYDCLHQGIGSALMRVVLDYGKSQEIKRFYAEASLFSVGLFKKFGFQVYDTEMVERKGVKFERDLVELKC</sequence>
<dbReference type="AlphaFoldDB" id="A0A1L9QQY8"/>
<protein>
    <submittedName>
        <fullName evidence="2">GNAT family N-acetyltransferase</fullName>
    </submittedName>
</protein>
<name>A0A1L9QQY8_9CYAN</name>
<accession>A0A1L9QQY8</accession>
<evidence type="ECO:0000313" key="2">
    <source>
        <dbReference type="EMBL" id="OJJ25052.1"/>
    </source>
</evidence>
<dbReference type="STRING" id="1925591.BI308_13510"/>
<dbReference type="PANTHER" id="PTHR43451">
    <property type="entry name" value="ACETYLTRANSFERASE (GNAT) FAMILY PROTEIN"/>
    <property type="match status" value="1"/>
</dbReference>
<reference evidence="2" key="1">
    <citation type="submission" date="2016-10" db="EMBL/GenBank/DDBJ databases">
        <title>CRISPR-Cas defence system in Roseofilum reptotaenium: evidence of a bacteriophage-cyanobacterium arms race in the coral black band disease.</title>
        <authorList>
            <person name="Buerger P."/>
            <person name="Wood-Charlson E.M."/>
            <person name="Weynberg K.D."/>
            <person name="Willis B."/>
            <person name="Van Oppen M.J."/>
        </authorList>
    </citation>
    <scope>NUCLEOTIDE SEQUENCE [LARGE SCALE GENOMIC DNA]</scope>
    <source>
        <strain evidence="2">AO1-A</strain>
    </source>
</reference>
<dbReference type="CDD" id="cd04301">
    <property type="entry name" value="NAT_SF"/>
    <property type="match status" value="1"/>
</dbReference>
<evidence type="ECO:0000259" key="1">
    <source>
        <dbReference type="PROSITE" id="PS51186"/>
    </source>
</evidence>
<dbReference type="Proteomes" id="UP000183940">
    <property type="component" value="Unassembled WGS sequence"/>
</dbReference>
<evidence type="ECO:0000313" key="3">
    <source>
        <dbReference type="Proteomes" id="UP000183940"/>
    </source>
</evidence>
<dbReference type="PROSITE" id="PS51186">
    <property type="entry name" value="GNAT"/>
    <property type="match status" value="1"/>
</dbReference>
<dbReference type="SUPFAM" id="SSF55729">
    <property type="entry name" value="Acyl-CoA N-acyltransferases (Nat)"/>
    <property type="match status" value="1"/>
</dbReference>